<reference evidence="5" key="2">
    <citation type="submission" date="2020-12" db="EMBL/GenBank/DDBJ databases">
        <title>New Spironucleus salmonicida genome in near-complete chromosomes.</title>
        <authorList>
            <person name="Xu F."/>
            <person name="Kurt Z."/>
            <person name="Jimenez-Gonzalez A."/>
            <person name="Astvaldsson A."/>
            <person name="Andersson J.O."/>
            <person name="Svard S.G."/>
        </authorList>
    </citation>
    <scope>NUCLEOTIDE SEQUENCE</scope>
    <source>
        <strain evidence="5">ATCC 50377</strain>
    </source>
</reference>
<accession>V6LJ01</accession>
<evidence type="ECO:0000313" key="6">
    <source>
        <dbReference type="Proteomes" id="UP000018208"/>
    </source>
</evidence>
<evidence type="ECO:0000313" key="5">
    <source>
        <dbReference type="EMBL" id="KAH0570959.1"/>
    </source>
</evidence>
<evidence type="ECO:0000313" key="4">
    <source>
        <dbReference type="EMBL" id="EST44318.1"/>
    </source>
</evidence>
<dbReference type="AlphaFoldDB" id="V6LJ01"/>
<dbReference type="FunFam" id="3.30.1370.30:FF:000001">
    <property type="entry name" value="40S ribosomal protein S15a"/>
    <property type="match status" value="1"/>
</dbReference>
<evidence type="ECO:0000256" key="1">
    <source>
        <dbReference type="ARBA" id="ARBA00006471"/>
    </source>
</evidence>
<proteinExistence type="inferred from homology"/>
<dbReference type="OrthoDB" id="10250260at2759"/>
<evidence type="ECO:0000256" key="2">
    <source>
        <dbReference type="ARBA" id="ARBA00022980"/>
    </source>
</evidence>
<dbReference type="GO" id="GO:0005840">
    <property type="term" value="C:ribosome"/>
    <property type="evidence" value="ECO:0007669"/>
    <property type="project" value="UniProtKB-KW"/>
</dbReference>
<comment type="similarity">
    <text evidence="1">Belongs to the universal ribosomal protein uS8 family.</text>
</comment>
<dbReference type="GO" id="GO:0006412">
    <property type="term" value="P:translation"/>
    <property type="evidence" value="ECO:0007669"/>
    <property type="project" value="InterPro"/>
</dbReference>
<dbReference type="Gene3D" id="3.30.1490.10">
    <property type="match status" value="1"/>
</dbReference>
<dbReference type="InterPro" id="IPR035987">
    <property type="entry name" value="Ribosomal_uS8_sf"/>
</dbReference>
<dbReference type="EMBL" id="AUWU02000007">
    <property type="protein sequence ID" value="KAH0570959.1"/>
    <property type="molecule type" value="Genomic_DNA"/>
</dbReference>
<dbReference type="SUPFAM" id="SSF56047">
    <property type="entry name" value="Ribosomal protein S8"/>
    <property type="match status" value="1"/>
</dbReference>
<dbReference type="PANTHER" id="PTHR11758">
    <property type="entry name" value="40S RIBOSOMAL PROTEIN S15A"/>
    <property type="match status" value="1"/>
</dbReference>
<dbReference type="InterPro" id="IPR000630">
    <property type="entry name" value="Ribosomal_uS8"/>
</dbReference>
<keyword evidence="6" id="KW-1185">Reference proteome</keyword>
<protein>
    <submittedName>
        <fullName evidence="4">Ribosomal protein S15A</fullName>
    </submittedName>
    <submittedName>
        <fullName evidence="5">Ribosomal protein S8</fullName>
    </submittedName>
</protein>
<dbReference type="Pfam" id="PF00410">
    <property type="entry name" value="Ribosomal_S8"/>
    <property type="match status" value="1"/>
</dbReference>
<dbReference type="NCBIfam" id="NF003115">
    <property type="entry name" value="PRK04034.1"/>
    <property type="match status" value="1"/>
</dbReference>
<dbReference type="EMBL" id="KI546119">
    <property type="protein sequence ID" value="EST44318.1"/>
    <property type="molecule type" value="Genomic_DNA"/>
</dbReference>
<evidence type="ECO:0000256" key="3">
    <source>
        <dbReference type="ARBA" id="ARBA00023274"/>
    </source>
</evidence>
<keyword evidence="3" id="KW-0687">Ribonucleoprotein</keyword>
<sequence length="130" mass="14527">MTRSNPLRDALKTICNAQKAGKRQCVCAPVPKVLIEFMKLMQNNGYIADFTYLDNQRGGKVVINLIGRLNKAAVISPRFDISNSEIEKWVTSLLPSRLFGHLVITTSQGVMDHVEAQKKQIGGKVIGYFY</sequence>
<keyword evidence="2 4" id="KW-0689">Ribosomal protein</keyword>
<dbReference type="Gene3D" id="3.30.1370.30">
    <property type="match status" value="1"/>
</dbReference>
<name>V6LJ01_9EUKA</name>
<organism evidence="4">
    <name type="scientific">Spironucleus salmonicida</name>
    <dbReference type="NCBI Taxonomy" id="348837"/>
    <lineage>
        <taxon>Eukaryota</taxon>
        <taxon>Metamonada</taxon>
        <taxon>Diplomonadida</taxon>
        <taxon>Hexamitidae</taxon>
        <taxon>Hexamitinae</taxon>
        <taxon>Spironucleus</taxon>
    </lineage>
</organism>
<dbReference type="GO" id="GO:1990904">
    <property type="term" value="C:ribonucleoprotein complex"/>
    <property type="evidence" value="ECO:0007669"/>
    <property type="project" value="UniProtKB-KW"/>
</dbReference>
<reference evidence="4 5" key="1">
    <citation type="journal article" date="2014" name="PLoS Genet.">
        <title>The Genome of Spironucleus salmonicida Highlights a Fish Pathogen Adapted to Fluctuating Environments.</title>
        <authorList>
            <person name="Xu F."/>
            <person name="Jerlstrom-Hultqvist J."/>
            <person name="Einarsson E."/>
            <person name="Astvaldsson A."/>
            <person name="Svard S.G."/>
            <person name="Andersson J.O."/>
        </authorList>
    </citation>
    <scope>NUCLEOTIDE SEQUENCE</scope>
    <source>
        <strain evidence="5">ATCC 50377</strain>
    </source>
</reference>
<dbReference type="VEuPathDB" id="GiardiaDB:SS50377_27252"/>
<dbReference type="FunFam" id="3.30.1490.10:FF:000002">
    <property type="entry name" value="40S ribosomal protein S15a"/>
    <property type="match status" value="1"/>
</dbReference>
<dbReference type="Proteomes" id="UP000018208">
    <property type="component" value="Unassembled WGS sequence"/>
</dbReference>
<gene>
    <name evidence="4" type="ORF">SS50377_15856</name>
    <name evidence="5" type="ORF">SS50377_27252</name>
</gene>
<dbReference type="GO" id="GO:0003735">
    <property type="term" value="F:structural constituent of ribosome"/>
    <property type="evidence" value="ECO:0007669"/>
    <property type="project" value="InterPro"/>
</dbReference>